<feature type="region of interest" description="Disordered" evidence="1">
    <location>
        <begin position="124"/>
        <end position="146"/>
    </location>
</feature>
<dbReference type="EMBL" id="BARW01003061">
    <property type="protein sequence ID" value="GAI62909.1"/>
    <property type="molecule type" value="Genomic_DNA"/>
</dbReference>
<accession>X1S522</accession>
<sequence>MASAGRTGLSEFDIMSRVLDKGENLAIMVTDKVDRLVKSGQGDKQLLTALKLGLSPPEFALLQQGQDEIPSREDWEFRRLYRAHRAGVKLEEAEPGEYEGLVEVLEQRNQRWQAVMDKATRAMGRGGGQVVKTGKPGKAPASGEPEPVVLKAESKVVKCQRCGSTFDVDLNEARQYAARGKKLFVNCAKCNFLLEITEMIPELKPVEDKSLKPACFVAGQDGHCNSELGGAEQCSNCQWYGPSTRRLLYE</sequence>
<proteinExistence type="predicted"/>
<comment type="caution">
    <text evidence="2">The sequence shown here is derived from an EMBL/GenBank/DDBJ whole genome shotgun (WGS) entry which is preliminary data.</text>
</comment>
<reference evidence="2" key="1">
    <citation type="journal article" date="2014" name="Front. Microbiol.">
        <title>High frequency of phylogenetically diverse reductive dehalogenase-homologous genes in deep subseafloor sedimentary metagenomes.</title>
        <authorList>
            <person name="Kawai M."/>
            <person name="Futagami T."/>
            <person name="Toyoda A."/>
            <person name="Takaki Y."/>
            <person name="Nishi S."/>
            <person name="Hori S."/>
            <person name="Arai W."/>
            <person name="Tsubouchi T."/>
            <person name="Morono Y."/>
            <person name="Uchiyama I."/>
            <person name="Ito T."/>
            <person name="Fujiyama A."/>
            <person name="Inagaki F."/>
            <person name="Takami H."/>
        </authorList>
    </citation>
    <scope>NUCLEOTIDE SEQUENCE</scope>
    <source>
        <strain evidence="2">Expedition CK06-06</strain>
    </source>
</reference>
<name>X1S522_9ZZZZ</name>
<dbReference type="AlphaFoldDB" id="X1S522"/>
<evidence type="ECO:0000313" key="2">
    <source>
        <dbReference type="EMBL" id="GAI62909.1"/>
    </source>
</evidence>
<organism evidence="2">
    <name type="scientific">marine sediment metagenome</name>
    <dbReference type="NCBI Taxonomy" id="412755"/>
    <lineage>
        <taxon>unclassified sequences</taxon>
        <taxon>metagenomes</taxon>
        <taxon>ecological metagenomes</taxon>
    </lineage>
</organism>
<evidence type="ECO:0000256" key="1">
    <source>
        <dbReference type="SAM" id="MobiDB-lite"/>
    </source>
</evidence>
<protein>
    <submittedName>
        <fullName evidence="2">Uncharacterized protein</fullName>
    </submittedName>
</protein>
<gene>
    <name evidence="2" type="ORF">S12H4_08050</name>
</gene>